<evidence type="ECO:0000256" key="1">
    <source>
        <dbReference type="ARBA" id="ARBA00004496"/>
    </source>
</evidence>
<evidence type="ECO:0000256" key="5">
    <source>
        <dbReference type="ARBA" id="ARBA00022741"/>
    </source>
</evidence>
<dbReference type="FunFam" id="3.30.70.1510:FF:000001">
    <property type="entry name" value="Probable tRNA sulfurtransferase"/>
    <property type="match status" value="1"/>
</dbReference>
<evidence type="ECO:0000313" key="12">
    <source>
        <dbReference type="Proteomes" id="UP000182125"/>
    </source>
</evidence>
<dbReference type="GO" id="GO:0005524">
    <property type="term" value="F:ATP binding"/>
    <property type="evidence" value="ECO:0007669"/>
    <property type="project" value="UniProtKB-UniRule"/>
</dbReference>
<dbReference type="InterPro" id="IPR020536">
    <property type="entry name" value="ThiI_AANH"/>
</dbReference>
<dbReference type="NCBIfam" id="TIGR00342">
    <property type="entry name" value="tRNA uracil 4-sulfurtransferase ThiI"/>
    <property type="match status" value="1"/>
</dbReference>
<dbReference type="InterPro" id="IPR050102">
    <property type="entry name" value="tRNA_sulfurtransferase_ThiI"/>
</dbReference>
<dbReference type="EMBL" id="FOIW01000001">
    <property type="protein sequence ID" value="SEV84058.1"/>
    <property type="molecule type" value="Genomic_DNA"/>
</dbReference>
<evidence type="ECO:0000259" key="10">
    <source>
        <dbReference type="PROSITE" id="PS51165"/>
    </source>
</evidence>
<dbReference type="Gene3D" id="3.40.50.620">
    <property type="entry name" value="HUPs"/>
    <property type="match status" value="1"/>
</dbReference>
<dbReference type="Pfam" id="PF02568">
    <property type="entry name" value="ThiI"/>
    <property type="match status" value="1"/>
</dbReference>
<dbReference type="InterPro" id="IPR014729">
    <property type="entry name" value="Rossmann-like_a/b/a_fold"/>
</dbReference>
<evidence type="ECO:0000256" key="7">
    <source>
        <dbReference type="ARBA" id="ARBA00022884"/>
    </source>
</evidence>
<comment type="similarity">
    <text evidence="9">Belongs to the ThiI family.</text>
</comment>
<keyword evidence="3 9" id="KW-0820">tRNA-binding</keyword>
<dbReference type="HAMAP" id="MF_00021">
    <property type="entry name" value="ThiI"/>
    <property type="match status" value="1"/>
</dbReference>
<feature type="binding site" evidence="9">
    <location>
        <position position="274"/>
    </location>
    <ligand>
        <name>ATP</name>
        <dbReference type="ChEBI" id="CHEBI:30616"/>
    </ligand>
</feature>
<dbReference type="NCBIfam" id="NF006222">
    <property type="entry name" value="PRK08349.1"/>
    <property type="match status" value="1"/>
</dbReference>
<keyword evidence="5 9" id="KW-0547">Nucleotide-binding</keyword>
<dbReference type="AlphaFoldDB" id="A0A1I0M7G3"/>
<dbReference type="PANTHER" id="PTHR43209:SF1">
    <property type="entry name" value="TRNA SULFURTRANSFERASE"/>
    <property type="match status" value="1"/>
</dbReference>
<dbReference type="PANTHER" id="PTHR43209">
    <property type="entry name" value="TRNA SULFURTRANSFERASE"/>
    <property type="match status" value="1"/>
</dbReference>
<keyword evidence="7 9" id="KW-0694">RNA-binding</keyword>
<dbReference type="Gene3D" id="3.30.70.1510">
    <property type="entry name" value="THUMP domain-like"/>
    <property type="match status" value="1"/>
</dbReference>
<evidence type="ECO:0000256" key="6">
    <source>
        <dbReference type="ARBA" id="ARBA00022840"/>
    </source>
</evidence>
<dbReference type="InterPro" id="IPR049962">
    <property type="entry name" value="THUMP_ThiI"/>
</dbReference>
<evidence type="ECO:0000256" key="4">
    <source>
        <dbReference type="ARBA" id="ARBA00022679"/>
    </source>
</evidence>
<dbReference type="InterPro" id="IPR049961">
    <property type="entry name" value="ThiI_N"/>
</dbReference>
<dbReference type="GO" id="GO:0009229">
    <property type="term" value="P:thiamine diphosphate biosynthetic process"/>
    <property type="evidence" value="ECO:0007669"/>
    <property type="project" value="UniProtKB-UniRule"/>
</dbReference>
<dbReference type="FunFam" id="3.40.50.620:FF:000053">
    <property type="entry name" value="Probable tRNA sulfurtransferase"/>
    <property type="match status" value="1"/>
</dbReference>
<feature type="binding site" evidence="9">
    <location>
        <position position="305"/>
    </location>
    <ligand>
        <name>ATP</name>
        <dbReference type="ChEBI" id="CHEBI:30616"/>
    </ligand>
</feature>
<dbReference type="SMART" id="SM00981">
    <property type="entry name" value="THUMP"/>
    <property type="match status" value="1"/>
</dbReference>
<dbReference type="GO" id="GO:0002937">
    <property type="term" value="P:tRNA 4-thiouridine biosynthesis"/>
    <property type="evidence" value="ECO:0007669"/>
    <property type="project" value="TreeGrafter"/>
</dbReference>
<evidence type="ECO:0000313" key="11">
    <source>
        <dbReference type="EMBL" id="SEV84058.1"/>
    </source>
</evidence>
<dbReference type="CDD" id="cd01712">
    <property type="entry name" value="PPase_ThiI"/>
    <property type="match status" value="1"/>
</dbReference>
<dbReference type="InterPro" id="IPR003720">
    <property type="entry name" value="tRNA_STrfase"/>
</dbReference>
<sequence length="386" mass="44345">MRWGESMNVVIVRYGEIGTKSRQTRRWFENILMNNIREALVSEGIGFKKVEAKHGRIIVRTNKANEAVEVLTRVFGIVSLSPAMEVDAEMEKINKTALKLFRRKKRKLGLERPRFRVTARRITKEFPLKSPEVQAKVGEYILENEESEVDLHEYDIEIGVELMEGKAYVFVDKIRAWGGLPIGTQGKVVALLSGGIDSPVAAFLMMKRGVEVIPVHIYMGEKTLEKVRKIWAQLKKYGYGGKGELIVVKPKERERIIEKLREMKKEKYTCVFCKYMMVRNADRIAREFGAKGIVMGDSLGQVASQTLENMYIVSQATDLPIYRPLVGLDKEEIVSMAKKIGTFELSTLPEDEIPFIPKHPVIRGSWEEFRKIYREVFGEEPRKRQC</sequence>
<dbReference type="SUPFAM" id="SSF143437">
    <property type="entry name" value="THUMP domain-like"/>
    <property type="match status" value="1"/>
</dbReference>
<accession>A0A1I0M7G3</accession>
<comment type="pathway">
    <text evidence="9">Cofactor biosynthesis; thiamine diphosphate biosynthesis.</text>
</comment>
<comment type="catalytic activity">
    <reaction evidence="9">
        <text>[ThiS sulfur-carrier protein]-C-terminal Gly-Gly-AMP + S-sulfanyl-L-cysteinyl-[cysteine desulfurase] + AH2 = [ThiS sulfur-carrier protein]-C-terminal-Gly-aminoethanethioate + L-cysteinyl-[cysteine desulfurase] + A + AMP + 2 H(+)</text>
        <dbReference type="Rhea" id="RHEA:43340"/>
        <dbReference type="Rhea" id="RHEA-COMP:12157"/>
        <dbReference type="Rhea" id="RHEA-COMP:12158"/>
        <dbReference type="Rhea" id="RHEA-COMP:12910"/>
        <dbReference type="Rhea" id="RHEA-COMP:19908"/>
        <dbReference type="ChEBI" id="CHEBI:13193"/>
        <dbReference type="ChEBI" id="CHEBI:15378"/>
        <dbReference type="ChEBI" id="CHEBI:17499"/>
        <dbReference type="ChEBI" id="CHEBI:29950"/>
        <dbReference type="ChEBI" id="CHEBI:61963"/>
        <dbReference type="ChEBI" id="CHEBI:90618"/>
        <dbReference type="ChEBI" id="CHEBI:232372"/>
        <dbReference type="ChEBI" id="CHEBI:456215"/>
    </reaction>
</comment>
<feature type="domain" description="THUMP" evidence="10">
    <location>
        <begin position="65"/>
        <end position="173"/>
    </location>
</feature>
<keyword evidence="6 9" id="KW-0067">ATP-binding</keyword>
<dbReference type="Pfam" id="PF02926">
    <property type="entry name" value="THUMP"/>
    <property type="match status" value="1"/>
</dbReference>
<dbReference type="SUPFAM" id="SSF52402">
    <property type="entry name" value="Adenine nucleotide alpha hydrolases-like"/>
    <property type="match status" value="1"/>
</dbReference>
<organism evidence="11 12">
    <name type="scientific">Thermococcus thioreducens</name>
    <dbReference type="NCBI Taxonomy" id="277988"/>
    <lineage>
        <taxon>Archaea</taxon>
        <taxon>Methanobacteriati</taxon>
        <taxon>Methanobacteriota</taxon>
        <taxon>Thermococci</taxon>
        <taxon>Thermococcales</taxon>
        <taxon>Thermococcaceae</taxon>
        <taxon>Thermococcus</taxon>
    </lineage>
</organism>
<reference evidence="11 12" key="1">
    <citation type="submission" date="2016-10" db="EMBL/GenBank/DDBJ databases">
        <authorList>
            <person name="de Groot N.N."/>
        </authorList>
    </citation>
    <scope>NUCLEOTIDE SEQUENCE [LARGE SCALE GENOMIC DNA]</scope>
    <source>
        <strain evidence="11 12">OGL-20</strain>
    </source>
</reference>
<dbReference type="GO" id="GO:0000049">
    <property type="term" value="F:tRNA binding"/>
    <property type="evidence" value="ECO:0007669"/>
    <property type="project" value="UniProtKB-UniRule"/>
</dbReference>
<comment type="function">
    <text evidence="9">Catalyzes the ATP-dependent transfer of a sulfur to tRNA to produce 4-thiouridine in position 8 of tRNAs, which functions as a near-UV photosensor. Also catalyzes the transfer of sulfur to the sulfur carrier protein ThiS, forming ThiS-thiocarboxylate. This is a step in the synthesis of thiazole, in the thiamine biosynthesis pathway. The sulfur is donated as persulfide by IscS.</text>
</comment>
<name>A0A1I0M7G3_9EURY</name>
<keyword evidence="2 9" id="KW-0963">Cytoplasm</keyword>
<evidence type="ECO:0000256" key="2">
    <source>
        <dbReference type="ARBA" id="ARBA00022490"/>
    </source>
</evidence>
<feature type="binding site" evidence="9">
    <location>
        <position position="296"/>
    </location>
    <ligand>
        <name>ATP</name>
        <dbReference type="ChEBI" id="CHEBI:30616"/>
    </ligand>
</feature>
<dbReference type="GO" id="GO:0009228">
    <property type="term" value="P:thiamine biosynthetic process"/>
    <property type="evidence" value="ECO:0007669"/>
    <property type="project" value="UniProtKB-KW"/>
</dbReference>
<evidence type="ECO:0000256" key="8">
    <source>
        <dbReference type="ARBA" id="ARBA00022977"/>
    </source>
</evidence>
<evidence type="ECO:0000256" key="9">
    <source>
        <dbReference type="HAMAP-Rule" id="MF_00021"/>
    </source>
</evidence>
<comment type="caution">
    <text evidence="9">Lacks conserved residue(s) required for the propagation of feature annotation.</text>
</comment>
<dbReference type="GO" id="GO:0140741">
    <property type="term" value="F:tRNA-uracil-4 sulfurtransferase activity"/>
    <property type="evidence" value="ECO:0007669"/>
    <property type="project" value="UniProtKB-EC"/>
</dbReference>
<dbReference type="Gene3D" id="3.30.2300.10">
    <property type="entry name" value="THUMP superfamily"/>
    <property type="match status" value="1"/>
</dbReference>
<feature type="binding site" evidence="9">
    <location>
        <begin position="191"/>
        <end position="192"/>
    </location>
    <ligand>
        <name>ATP</name>
        <dbReference type="ChEBI" id="CHEBI:30616"/>
    </ligand>
</feature>
<keyword evidence="8 9" id="KW-0784">Thiamine biosynthesis</keyword>
<comment type="catalytic activity">
    <reaction evidence="9">
        <text>[ThiI sulfur-carrier protein]-S-sulfanyl-L-cysteine + a uridine in tRNA + 2 reduced [2Fe-2S]-[ferredoxin] + ATP + H(+) = [ThiI sulfur-carrier protein]-L-cysteine + a 4-thiouridine in tRNA + 2 oxidized [2Fe-2S]-[ferredoxin] + AMP + diphosphate</text>
        <dbReference type="Rhea" id="RHEA:24176"/>
        <dbReference type="Rhea" id="RHEA-COMP:10000"/>
        <dbReference type="Rhea" id="RHEA-COMP:10001"/>
        <dbReference type="Rhea" id="RHEA-COMP:13337"/>
        <dbReference type="Rhea" id="RHEA-COMP:13338"/>
        <dbReference type="Rhea" id="RHEA-COMP:13339"/>
        <dbReference type="Rhea" id="RHEA-COMP:13340"/>
        <dbReference type="ChEBI" id="CHEBI:15378"/>
        <dbReference type="ChEBI" id="CHEBI:29950"/>
        <dbReference type="ChEBI" id="CHEBI:30616"/>
        <dbReference type="ChEBI" id="CHEBI:33019"/>
        <dbReference type="ChEBI" id="CHEBI:33737"/>
        <dbReference type="ChEBI" id="CHEBI:33738"/>
        <dbReference type="ChEBI" id="CHEBI:61963"/>
        <dbReference type="ChEBI" id="CHEBI:65315"/>
        <dbReference type="ChEBI" id="CHEBI:136798"/>
        <dbReference type="ChEBI" id="CHEBI:456215"/>
        <dbReference type="EC" id="2.8.1.4"/>
    </reaction>
</comment>
<comment type="subcellular location">
    <subcellularLocation>
        <location evidence="1 9">Cytoplasm</location>
    </subcellularLocation>
</comment>
<dbReference type="UniPathway" id="UPA00060"/>
<evidence type="ECO:0000256" key="3">
    <source>
        <dbReference type="ARBA" id="ARBA00022555"/>
    </source>
</evidence>
<dbReference type="InterPro" id="IPR054173">
    <property type="entry name" value="ThiI_fer"/>
</dbReference>
<gene>
    <name evidence="9" type="primary">thiI</name>
    <name evidence="11" type="ORF">SAMN05216170_0302</name>
</gene>
<dbReference type="GO" id="GO:0005829">
    <property type="term" value="C:cytosol"/>
    <property type="evidence" value="ECO:0007669"/>
    <property type="project" value="TreeGrafter"/>
</dbReference>
<dbReference type="EC" id="2.8.1.4" evidence="9"/>
<dbReference type="PROSITE" id="PS51165">
    <property type="entry name" value="THUMP"/>
    <property type="match status" value="1"/>
</dbReference>
<dbReference type="Proteomes" id="UP000182125">
    <property type="component" value="Unassembled WGS sequence"/>
</dbReference>
<dbReference type="GO" id="GO:0052837">
    <property type="term" value="P:thiazole biosynthetic process"/>
    <property type="evidence" value="ECO:0007669"/>
    <property type="project" value="TreeGrafter"/>
</dbReference>
<dbReference type="InterPro" id="IPR004114">
    <property type="entry name" value="THUMP_dom"/>
</dbReference>
<dbReference type="CDD" id="cd11716">
    <property type="entry name" value="THUMP_ThiI"/>
    <property type="match status" value="1"/>
</dbReference>
<dbReference type="GO" id="GO:0004810">
    <property type="term" value="F:CCA tRNA nucleotidyltransferase activity"/>
    <property type="evidence" value="ECO:0007669"/>
    <property type="project" value="InterPro"/>
</dbReference>
<keyword evidence="4 9" id="KW-0808">Transferase</keyword>
<protein>
    <recommendedName>
        <fullName evidence="9">Probable tRNA sulfurtransferase</fullName>
        <ecNumber evidence="9">2.8.1.4</ecNumber>
    </recommendedName>
    <alternativeName>
        <fullName evidence="9">Sulfur carrier protein ThiS sulfurtransferase</fullName>
    </alternativeName>
    <alternativeName>
        <fullName evidence="9">Thiamine biosynthesis protein ThiI</fullName>
    </alternativeName>
    <alternativeName>
        <fullName evidence="9">tRNA 4-thiouridine synthase</fullName>
    </alternativeName>
</protein>
<proteinExistence type="inferred from homology"/>
<dbReference type="Pfam" id="PF22025">
    <property type="entry name" value="ThiI_fer"/>
    <property type="match status" value="1"/>
</dbReference>